<evidence type="ECO:0000313" key="8">
    <source>
        <dbReference type="EMBL" id="GAA0578225.1"/>
    </source>
</evidence>
<proteinExistence type="inferred from homology"/>
<dbReference type="EMBL" id="BAAAFZ010000015">
    <property type="protein sequence ID" value="GAA0578225.1"/>
    <property type="molecule type" value="Genomic_DNA"/>
</dbReference>
<evidence type="ECO:0000256" key="3">
    <source>
        <dbReference type="ARBA" id="ARBA00022692"/>
    </source>
</evidence>
<keyword evidence="9" id="KW-1185">Reference proteome</keyword>
<feature type="transmembrane region" description="Helical" evidence="6">
    <location>
        <begin position="170"/>
        <end position="192"/>
    </location>
</feature>
<feature type="transmembrane region" description="Helical" evidence="6">
    <location>
        <begin position="198"/>
        <end position="215"/>
    </location>
</feature>
<sequence>MLGAAAVFSVAGAFVKALDGAIPLAQVVFCRNLFCLPVLLPLLWRGGGLRALRTSRPGLHAWRTAAGLMGMCGAFYGYATLPLATVTALGFTMPLFLTLLSIPLLGERVGQRRGAAVLVGFGGVLLMANPAGMPEGQAFAVGIVLMGAVGWALAMISIRRLGDAGESGVAIVLWFAFSAAVVSGIAAAPGWLAPTATQWLLLAGTGLVSAAAQVMMTEGYRRGEATLLAPFEYSAIVWTTLTGALIWAESPDGWDLAGILVLVGSGLYIWRREVALGLRR</sequence>
<dbReference type="SUPFAM" id="SSF103481">
    <property type="entry name" value="Multidrug resistance efflux transporter EmrE"/>
    <property type="match status" value="2"/>
</dbReference>
<dbReference type="InterPro" id="IPR000620">
    <property type="entry name" value="EamA_dom"/>
</dbReference>
<feature type="transmembrane region" description="Helical" evidence="6">
    <location>
        <begin position="138"/>
        <end position="158"/>
    </location>
</feature>
<reference evidence="8 9" key="1">
    <citation type="journal article" date="2019" name="Int. J. Syst. Evol. Microbiol.">
        <title>The Global Catalogue of Microorganisms (GCM) 10K type strain sequencing project: providing services to taxonomists for standard genome sequencing and annotation.</title>
        <authorList>
            <consortium name="The Broad Institute Genomics Platform"/>
            <consortium name="The Broad Institute Genome Sequencing Center for Infectious Disease"/>
            <person name="Wu L."/>
            <person name="Ma J."/>
        </authorList>
    </citation>
    <scope>NUCLEOTIDE SEQUENCE [LARGE SCALE GENOMIC DNA]</scope>
    <source>
        <strain evidence="8 9">JCM 9933</strain>
    </source>
</reference>
<organism evidence="8 9">
    <name type="scientific">Craurococcus roseus</name>
    <dbReference type="NCBI Taxonomy" id="77585"/>
    <lineage>
        <taxon>Bacteria</taxon>
        <taxon>Pseudomonadati</taxon>
        <taxon>Pseudomonadota</taxon>
        <taxon>Alphaproteobacteria</taxon>
        <taxon>Acetobacterales</taxon>
        <taxon>Acetobacteraceae</taxon>
        <taxon>Craurococcus</taxon>
    </lineage>
</organism>
<evidence type="ECO:0000256" key="6">
    <source>
        <dbReference type="SAM" id="Phobius"/>
    </source>
</evidence>
<feature type="transmembrane region" description="Helical" evidence="6">
    <location>
        <begin position="114"/>
        <end position="132"/>
    </location>
</feature>
<feature type="transmembrane region" description="Helical" evidence="6">
    <location>
        <begin position="253"/>
        <end position="270"/>
    </location>
</feature>
<evidence type="ECO:0000259" key="7">
    <source>
        <dbReference type="Pfam" id="PF00892"/>
    </source>
</evidence>
<keyword evidence="4 6" id="KW-1133">Transmembrane helix</keyword>
<protein>
    <submittedName>
        <fullName evidence="8">DMT family transporter</fullName>
    </submittedName>
</protein>
<feature type="domain" description="EamA" evidence="7">
    <location>
        <begin position="1"/>
        <end position="127"/>
    </location>
</feature>
<comment type="similarity">
    <text evidence="2">Belongs to the drug/metabolite transporter (DMT) superfamily. 10 TMS drug/metabolite exporter (DME) (TC 2.A.7.3) family.</text>
</comment>
<evidence type="ECO:0000313" key="9">
    <source>
        <dbReference type="Proteomes" id="UP001501588"/>
    </source>
</evidence>
<accession>A0ABN1EZ81</accession>
<dbReference type="Pfam" id="PF00892">
    <property type="entry name" value="EamA"/>
    <property type="match status" value="2"/>
</dbReference>
<feature type="transmembrane region" description="Helical" evidence="6">
    <location>
        <begin position="27"/>
        <end position="47"/>
    </location>
</feature>
<dbReference type="PANTHER" id="PTHR22911">
    <property type="entry name" value="ACYL-MALONYL CONDENSING ENZYME-RELATED"/>
    <property type="match status" value="1"/>
</dbReference>
<dbReference type="InterPro" id="IPR037185">
    <property type="entry name" value="EmrE-like"/>
</dbReference>
<dbReference type="PANTHER" id="PTHR22911:SF6">
    <property type="entry name" value="SOLUTE CARRIER FAMILY 35 MEMBER G1"/>
    <property type="match status" value="1"/>
</dbReference>
<dbReference type="Proteomes" id="UP001501588">
    <property type="component" value="Unassembled WGS sequence"/>
</dbReference>
<feature type="transmembrane region" description="Helical" evidence="6">
    <location>
        <begin position="59"/>
        <end position="78"/>
    </location>
</feature>
<keyword evidence="5 6" id="KW-0472">Membrane</keyword>
<feature type="transmembrane region" description="Helical" evidence="6">
    <location>
        <begin position="84"/>
        <end position="102"/>
    </location>
</feature>
<name>A0ABN1EZ81_9PROT</name>
<feature type="domain" description="EamA" evidence="7">
    <location>
        <begin position="141"/>
        <end position="265"/>
    </location>
</feature>
<evidence type="ECO:0000256" key="1">
    <source>
        <dbReference type="ARBA" id="ARBA00004141"/>
    </source>
</evidence>
<keyword evidence="3 6" id="KW-0812">Transmembrane</keyword>
<evidence type="ECO:0000256" key="5">
    <source>
        <dbReference type="ARBA" id="ARBA00023136"/>
    </source>
</evidence>
<evidence type="ECO:0000256" key="4">
    <source>
        <dbReference type="ARBA" id="ARBA00022989"/>
    </source>
</evidence>
<comment type="subcellular location">
    <subcellularLocation>
        <location evidence="1">Membrane</location>
        <topology evidence="1">Multi-pass membrane protein</topology>
    </subcellularLocation>
</comment>
<feature type="transmembrane region" description="Helical" evidence="6">
    <location>
        <begin position="227"/>
        <end position="247"/>
    </location>
</feature>
<evidence type="ECO:0000256" key="2">
    <source>
        <dbReference type="ARBA" id="ARBA00009853"/>
    </source>
</evidence>
<gene>
    <name evidence="8" type="ORF">GCM10009416_15980</name>
</gene>
<comment type="caution">
    <text evidence="8">The sequence shown here is derived from an EMBL/GenBank/DDBJ whole genome shotgun (WGS) entry which is preliminary data.</text>
</comment>